<reference evidence="2 4" key="2">
    <citation type="submission" date="2018-06" db="EMBL/GenBank/DDBJ databases">
        <authorList>
            <consortium name="Pathogen Informatics"/>
            <person name="Doyle S."/>
        </authorList>
    </citation>
    <scope>NUCLEOTIDE SEQUENCE [LARGE SCALE GENOMIC DNA]</scope>
    <source>
        <strain evidence="2 4">NCTC11401</strain>
    </source>
</reference>
<dbReference type="EMBL" id="UGGV01000001">
    <property type="protein sequence ID" value="STO23557.1"/>
    <property type="molecule type" value="Genomic_DNA"/>
</dbReference>
<accession>A0A377GFG0</accession>
<dbReference type="OrthoDB" id="5649492at2"/>
<dbReference type="Proteomes" id="UP000254374">
    <property type="component" value="Unassembled WGS sequence"/>
</dbReference>
<evidence type="ECO:0000313" key="3">
    <source>
        <dbReference type="Proteomes" id="UP000186808"/>
    </source>
</evidence>
<protein>
    <submittedName>
        <fullName evidence="2">Uncharacterized protein</fullName>
    </submittedName>
</protein>
<gene>
    <name evidence="2" type="ORF">NCTC11401_00357</name>
    <name evidence="1" type="ORF">SAMN05421777_11889</name>
</gene>
<organism evidence="2 4">
    <name type="scientific">Fluoribacter gormanii</name>
    <dbReference type="NCBI Taxonomy" id="464"/>
    <lineage>
        <taxon>Bacteria</taxon>
        <taxon>Pseudomonadati</taxon>
        <taxon>Pseudomonadota</taxon>
        <taxon>Gammaproteobacteria</taxon>
        <taxon>Legionellales</taxon>
        <taxon>Legionellaceae</taxon>
        <taxon>Fluoribacter</taxon>
    </lineage>
</organism>
<dbReference type="AlphaFoldDB" id="A0A377GFG0"/>
<evidence type="ECO:0000313" key="1">
    <source>
        <dbReference type="EMBL" id="SIR66697.1"/>
    </source>
</evidence>
<keyword evidence="3" id="KW-1185">Reference proteome</keyword>
<evidence type="ECO:0000313" key="4">
    <source>
        <dbReference type="Proteomes" id="UP000254374"/>
    </source>
</evidence>
<dbReference type="RefSeq" id="WP_058468724.1">
    <property type="nucleotide sequence ID" value="NZ_CAAAIX010000017.1"/>
</dbReference>
<dbReference type="STRING" id="464.Lgor_2250"/>
<name>A0A377GFG0_9GAMM</name>
<evidence type="ECO:0000313" key="2">
    <source>
        <dbReference type="EMBL" id="STO23557.1"/>
    </source>
</evidence>
<dbReference type="EMBL" id="FTNL01000018">
    <property type="protein sequence ID" value="SIR66697.1"/>
    <property type="molecule type" value="Genomic_DNA"/>
</dbReference>
<proteinExistence type="predicted"/>
<dbReference type="InterPro" id="IPR011990">
    <property type="entry name" value="TPR-like_helical_dom_sf"/>
</dbReference>
<sequence length="677" mass="79763">MLRLKLARHIARQYQEKGTIHLPDFVIYDFDEEEYQTFWREITSYPRERLYTDGIDVFRVSWFRTIFESFKGWLGFENHCHPSRIEMTLAKVAYTGYIKGFKSEELNKCPDGFPISRRFIRLANLPRTNQNSGELQRLLMGYFITHSHAFPEFNASVRECYPFGQTLIQEHLAYLIPSIDSQDNQTIKNAIKQILFYRQSVSKTNCFHSSPFAEAYAQSLVEQQQYHEAVEWFPEVKNRFKESFIDYYLTQEEVDPQALTIAIELIAALFLSPNMSDQEKAVNYIKTNFDEEEQAVYLRPYPKLRAQVAKAYLEDAKRENSKWRITKLLTGNQTLKCLTQAVRLEPQIMDEDESIKDIILKEEWTLYQFDCAMESNRFHDADAFYINNPGFKFNKYGLERLREYYFTQFNANESRIKEVLLSQNPEAAAQIAEQQVVLAKKIVSIEPLDALVMEATLTYASTLLAIDELIHSAKESDRTQLNKAQLQLNEYLFLNSNNALTQVYNKLLLRKIDCLITRLAVPIDYNDHLSTRIDFIKEHIGEIEELKKELRAFIAFNESKTKEMRQMLAKMYYLLADALVYFEEKKQESIPYFKKANELMPENLYYNLRYLEIIEDERRHGVREKVSDMGHLHELRYNNYMLERWGEDKIMSSGFDIHMVPPNDSLFNSIGRAIGFF</sequence>
<dbReference type="Proteomes" id="UP000186808">
    <property type="component" value="Unassembled WGS sequence"/>
</dbReference>
<dbReference type="SUPFAM" id="SSF48452">
    <property type="entry name" value="TPR-like"/>
    <property type="match status" value="1"/>
</dbReference>
<reference evidence="1 3" key="1">
    <citation type="submission" date="2017-01" db="EMBL/GenBank/DDBJ databases">
        <authorList>
            <person name="Varghese N."/>
            <person name="Submissions S."/>
        </authorList>
    </citation>
    <scope>NUCLEOTIDE SEQUENCE [LARGE SCALE GENOMIC DNA]</scope>
    <source>
        <strain evidence="1 3">ATCC 33342</strain>
    </source>
</reference>